<gene>
    <name evidence="1" type="ORF">APLA_LOCUS2843</name>
</gene>
<sequence>MLCKTTSPSQSTRKPVTVYTILEEIQDMKRQLVCLPAVVDDIRTIKVKSACEFASNELDEFETRPLENLQEIVKSMQREVEMSQIELLFQEQIRIPLE</sequence>
<reference evidence="1 2" key="1">
    <citation type="submission" date="2020-04" db="EMBL/GenBank/DDBJ databases">
        <authorList>
            <person name="Wallbank WR R."/>
            <person name="Pardo Diaz C."/>
            <person name="Kozak K."/>
            <person name="Martin S."/>
            <person name="Jiggins C."/>
            <person name="Moest M."/>
            <person name="Warren A I."/>
            <person name="Byers J.R.P. K."/>
            <person name="Montejo-Kovacevich G."/>
            <person name="Yen C E."/>
        </authorList>
    </citation>
    <scope>NUCLEOTIDE SEQUENCE [LARGE SCALE GENOMIC DNA]</scope>
</reference>
<accession>A0A8S0Z7G7</accession>
<dbReference type="AlphaFoldDB" id="A0A8S0Z7G7"/>
<name>A0A8S0Z7G7_ARCPL</name>
<comment type="caution">
    <text evidence="1">The sequence shown here is derived from an EMBL/GenBank/DDBJ whole genome shotgun (WGS) entry which is preliminary data.</text>
</comment>
<proteinExistence type="predicted"/>
<dbReference type="EMBL" id="CADEBC010000208">
    <property type="protein sequence ID" value="CAB3226403.1"/>
    <property type="molecule type" value="Genomic_DNA"/>
</dbReference>
<keyword evidence="2" id="KW-1185">Reference proteome</keyword>
<organism evidence="1 2">
    <name type="scientific">Arctia plantaginis</name>
    <name type="common">Wood tiger moth</name>
    <name type="synonym">Phalaena plantaginis</name>
    <dbReference type="NCBI Taxonomy" id="874455"/>
    <lineage>
        <taxon>Eukaryota</taxon>
        <taxon>Metazoa</taxon>
        <taxon>Ecdysozoa</taxon>
        <taxon>Arthropoda</taxon>
        <taxon>Hexapoda</taxon>
        <taxon>Insecta</taxon>
        <taxon>Pterygota</taxon>
        <taxon>Neoptera</taxon>
        <taxon>Endopterygota</taxon>
        <taxon>Lepidoptera</taxon>
        <taxon>Glossata</taxon>
        <taxon>Ditrysia</taxon>
        <taxon>Noctuoidea</taxon>
        <taxon>Erebidae</taxon>
        <taxon>Arctiinae</taxon>
        <taxon>Arctia</taxon>
    </lineage>
</organism>
<protein>
    <submittedName>
        <fullName evidence="1">Uncharacterized protein</fullName>
    </submittedName>
</protein>
<evidence type="ECO:0000313" key="1">
    <source>
        <dbReference type="EMBL" id="CAB3226403.1"/>
    </source>
</evidence>
<evidence type="ECO:0000313" key="2">
    <source>
        <dbReference type="Proteomes" id="UP000494106"/>
    </source>
</evidence>
<dbReference type="Proteomes" id="UP000494106">
    <property type="component" value="Unassembled WGS sequence"/>
</dbReference>
<dbReference type="OrthoDB" id="5989141at2759"/>